<dbReference type="AlphaFoldDB" id="A0A524RQK9"/>
<comment type="pathway">
    <text evidence="1">Cofactor biosynthesis; adenosylcobalamin biosynthesis.</text>
</comment>
<dbReference type="SUPFAM" id="SSF63965">
    <property type="entry name" value="Precorrin-8X methylmutase CbiC/CobH"/>
    <property type="match status" value="1"/>
</dbReference>
<dbReference type="GO" id="GO:0009236">
    <property type="term" value="P:cobalamin biosynthetic process"/>
    <property type="evidence" value="ECO:0007669"/>
    <property type="project" value="UniProtKB-UniPathway"/>
</dbReference>
<dbReference type="EMBL" id="SRMO01000028">
    <property type="protein sequence ID" value="TGG94816.1"/>
    <property type="molecule type" value="Genomic_DNA"/>
</dbReference>
<protein>
    <submittedName>
        <fullName evidence="6">Precorrin-8X methylmutase</fullName>
    </submittedName>
</protein>
<dbReference type="Pfam" id="PF02570">
    <property type="entry name" value="CbiC"/>
    <property type="match status" value="1"/>
</dbReference>
<dbReference type="UniPathway" id="UPA00148"/>
<sequence length="216" mass="22332">MGCGREGGVTQQQDHPIFTESMGLIQARLGHTGLAPLQQAVLERLIHSSGDFALRSLLRCREQDCRAGLRAMAAGTAILTDTAMAAAAVAPMARRSFGNPVVCALDSVPAQPDPPATRAAEGMAVALRAHARPVVLIGSAPTALMRLLALVEQGHPAPALVVGMPVGFVGVLQAKAALARSGLPQVRLEGSRGGAALVAAVANALLRQGWLERPRP</sequence>
<dbReference type="PANTHER" id="PTHR43588">
    <property type="entry name" value="COBALT-PRECORRIN-8 METHYLMUTASE"/>
    <property type="match status" value="1"/>
</dbReference>
<accession>A0A524RQK9</accession>
<evidence type="ECO:0000256" key="4">
    <source>
        <dbReference type="ARBA" id="ARBA00023235"/>
    </source>
</evidence>
<dbReference type="InterPro" id="IPR036588">
    <property type="entry name" value="CobH/CbiC_sf"/>
</dbReference>
<evidence type="ECO:0000256" key="2">
    <source>
        <dbReference type="ARBA" id="ARBA00009774"/>
    </source>
</evidence>
<dbReference type="Gene3D" id="3.40.50.10230">
    <property type="entry name" value="Cobalamin biosynthesis CobH/CbiC, precorrin-8X methylmutase"/>
    <property type="match status" value="1"/>
</dbReference>
<dbReference type="InterPro" id="IPR003722">
    <property type="entry name" value="Cbl_synth_CobH/CbiC"/>
</dbReference>
<evidence type="ECO:0000313" key="6">
    <source>
        <dbReference type="EMBL" id="TGG94816.1"/>
    </source>
</evidence>
<evidence type="ECO:0000256" key="3">
    <source>
        <dbReference type="ARBA" id="ARBA00022573"/>
    </source>
</evidence>
<keyword evidence="3" id="KW-0169">Cobalamin biosynthesis</keyword>
<evidence type="ECO:0000259" key="5">
    <source>
        <dbReference type="Pfam" id="PF02570"/>
    </source>
</evidence>
<evidence type="ECO:0000256" key="1">
    <source>
        <dbReference type="ARBA" id="ARBA00004953"/>
    </source>
</evidence>
<comment type="similarity">
    <text evidence="2">Belongs to the CobH/CbiC family.</text>
</comment>
<comment type="caution">
    <text evidence="6">The sequence shown here is derived from an EMBL/GenBank/DDBJ whole genome shotgun (WGS) entry which is preliminary data.</text>
</comment>
<proteinExistence type="inferred from homology"/>
<dbReference type="Proteomes" id="UP000317990">
    <property type="component" value="Unassembled WGS sequence"/>
</dbReference>
<dbReference type="PANTHER" id="PTHR43588:SF1">
    <property type="entry name" value="COBALT-PRECORRIN-8 METHYLMUTASE"/>
    <property type="match status" value="1"/>
</dbReference>
<name>A0A524RQK9_9CHRO</name>
<dbReference type="GO" id="GO:0016993">
    <property type="term" value="F:precorrin-8X methylmutase activity"/>
    <property type="evidence" value="ECO:0007669"/>
    <property type="project" value="InterPro"/>
</dbReference>
<keyword evidence="4" id="KW-0413">Isomerase</keyword>
<feature type="domain" description="Cobalamin biosynthesis precorrin-8X methylmutase CobH/CbiC" evidence="5">
    <location>
        <begin position="17"/>
        <end position="207"/>
    </location>
</feature>
<gene>
    <name evidence="6" type="ORF">ERJ67_01560</name>
</gene>
<reference evidence="6 7" key="1">
    <citation type="journal article" date="2019" name="mSystems">
        <title>Life at home and on the roam: Genomic adaptions reflect the dual lifestyle of an intracellular, facultative symbiont.</title>
        <authorList>
            <person name="Burgsdorf I."/>
        </authorList>
    </citation>
    <scope>NUCLEOTIDE SEQUENCE [LARGE SCALE GENOMIC DNA]</scope>
    <source>
        <strain evidence="6">277cV</strain>
    </source>
</reference>
<evidence type="ECO:0000313" key="7">
    <source>
        <dbReference type="Proteomes" id="UP000317990"/>
    </source>
</evidence>
<organism evidence="6 7">
    <name type="scientific">Aphanocapsa feldmannii 277cV</name>
    <dbReference type="NCBI Taxonomy" id="2507553"/>
    <lineage>
        <taxon>Bacteria</taxon>
        <taxon>Bacillati</taxon>
        <taxon>Cyanobacteriota</taxon>
        <taxon>Cyanophyceae</taxon>
        <taxon>Oscillatoriophycideae</taxon>
        <taxon>Chroococcales</taxon>
        <taxon>Microcystaceae</taxon>
        <taxon>Aphanocapsa</taxon>
    </lineage>
</organism>